<evidence type="ECO:0000256" key="5">
    <source>
        <dbReference type="ARBA" id="ARBA00093792"/>
    </source>
</evidence>
<evidence type="ECO:0000313" key="8">
    <source>
        <dbReference type="Proteomes" id="UP000274772"/>
    </source>
</evidence>
<keyword evidence="8" id="KW-1185">Reference proteome</keyword>
<proteinExistence type="inferred from homology"/>
<evidence type="ECO:0000256" key="2">
    <source>
        <dbReference type="ARBA" id="ARBA00022525"/>
    </source>
</evidence>
<evidence type="ECO:0000256" key="6">
    <source>
        <dbReference type="SAM" id="SignalP"/>
    </source>
</evidence>
<evidence type="ECO:0000256" key="4">
    <source>
        <dbReference type="ARBA" id="ARBA00093777"/>
    </source>
</evidence>
<accession>A0ABN5W0U1</accession>
<dbReference type="GeneID" id="58050050"/>
<dbReference type="InterPro" id="IPR058086">
    <property type="entry name" value="IsaB"/>
</dbReference>
<evidence type="ECO:0000313" key="7">
    <source>
        <dbReference type="EMBL" id="BBD91383.1"/>
    </source>
</evidence>
<comment type="subcellular location">
    <subcellularLocation>
        <location evidence="1">Secreted</location>
    </subcellularLocation>
</comment>
<keyword evidence="3 6" id="KW-0732">Signal</keyword>
<dbReference type="RefSeq" id="WP_002444622.1">
    <property type="nucleotide sequence ID" value="NZ_AP018585.1"/>
</dbReference>
<name>A0ABN5W0U1_9STAP</name>
<feature type="chain" id="PRO_5046531254" description="Immunodominant staphylococcal antigen B" evidence="6">
    <location>
        <begin position="20"/>
        <end position="173"/>
    </location>
</feature>
<evidence type="ECO:0000256" key="3">
    <source>
        <dbReference type="ARBA" id="ARBA00022729"/>
    </source>
</evidence>
<organism evidence="7 8">
    <name type="scientific">Staphylococcus caprae</name>
    <dbReference type="NCBI Taxonomy" id="29380"/>
    <lineage>
        <taxon>Bacteria</taxon>
        <taxon>Bacillati</taxon>
        <taxon>Bacillota</taxon>
        <taxon>Bacilli</taxon>
        <taxon>Bacillales</taxon>
        <taxon>Staphylococcaceae</taxon>
        <taxon>Staphylococcus</taxon>
    </lineage>
</organism>
<dbReference type="NCBIfam" id="NF047686">
    <property type="entry name" value="IsaB_fam"/>
    <property type="match status" value="1"/>
</dbReference>
<dbReference type="EMBL" id="AP018586">
    <property type="protein sequence ID" value="BBD91383.1"/>
    <property type="molecule type" value="Genomic_DNA"/>
</dbReference>
<dbReference type="Proteomes" id="UP000274772">
    <property type="component" value="Chromosome"/>
</dbReference>
<reference evidence="7 8" key="1">
    <citation type="submission" date="2018-05" db="EMBL/GenBank/DDBJ databases">
        <title>Complete genome sequencing of three human clinical isolates of Staphylococcus caprae reveals virulence factors similar to those of S. epidermidis and S. capitis.</title>
        <authorList>
            <person name="Watanabe S."/>
            <person name="Cui L."/>
        </authorList>
    </citation>
    <scope>NUCLEOTIDE SEQUENCE [LARGE SCALE GENOMIC DNA]</scope>
    <source>
        <strain evidence="7 8">JMUB590</strain>
    </source>
</reference>
<feature type="signal peptide" evidence="6">
    <location>
        <begin position="1"/>
        <end position="19"/>
    </location>
</feature>
<evidence type="ECO:0000256" key="1">
    <source>
        <dbReference type="ARBA" id="ARBA00004613"/>
    </source>
</evidence>
<sequence>MKKATKLLLASTITLGALMGASVSTDSPVNGSAHAATSHYYTYSGYVGRDASFLLNQQFINAVKSDNVKFNGIKLAKTSGTKKVNLYDQTFKGVTKTGHSANQMQIIVKGNLSLAQIKKAYGKDLKEKSHCTQKDGGIFYYKPTKKSLEVWFVVDNNHVVEASIGHVPLTTSK</sequence>
<comment type="similarity">
    <text evidence="4">Belongs to the IsaB family.</text>
</comment>
<keyword evidence="2" id="KW-0964">Secreted</keyword>
<protein>
    <recommendedName>
        <fullName evidence="5">Immunodominant staphylococcal antigen B</fullName>
    </recommendedName>
</protein>
<gene>
    <name evidence="7" type="ORF">JMUB590_0273</name>
</gene>